<evidence type="ECO:0000256" key="3">
    <source>
        <dbReference type="ARBA" id="ARBA00022840"/>
    </source>
</evidence>
<evidence type="ECO:0000313" key="5">
    <source>
        <dbReference type="EMBL" id="RMJ04553.1"/>
    </source>
</evidence>
<keyword evidence="2" id="KW-0547">Nucleotide-binding</keyword>
<evidence type="ECO:0000256" key="1">
    <source>
        <dbReference type="ARBA" id="ARBA00022448"/>
    </source>
</evidence>
<feature type="domain" description="ABC transporter" evidence="4">
    <location>
        <begin position="15"/>
        <end position="233"/>
    </location>
</feature>
<dbReference type="PROSITE" id="PS50893">
    <property type="entry name" value="ABC_TRANSPORTER_2"/>
    <property type="match status" value="1"/>
</dbReference>
<protein>
    <submittedName>
        <fullName evidence="5">ABC transporter ATP-binding protein YtrE</fullName>
    </submittedName>
</protein>
<dbReference type="PANTHER" id="PTHR24220:SF611">
    <property type="entry name" value="ATP-BINDING COMPONENT OF ABC TRANSPORTER-RELATED"/>
    <property type="match status" value="1"/>
</dbReference>
<evidence type="ECO:0000313" key="6">
    <source>
        <dbReference type="Proteomes" id="UP000265903"/>
    </source>
</evidence>
<dbReference type="InterPro" id="IPR015854">
    <property type="entry name" value="ABC_transpr_LolD-like"/>
</dbReference>
<dbReference type="GO" id="GO:0005524">
    <property type="term" value="F:ATP binding"/>
    <property type="evidence" value="ECO:0007669"/>
    <property type="project" value="UniProtKB-KW"/>
</dbReference>
<dbReference type="AlphaFoldDB" id="A0A3M2RGV3"/>
<dbReference type="EMBL" id="QMDL01000002">
    <property type="protein sequence ID" value="RMJ04553.1"/>
    <property type="molecule type" value="Genomic_DNA"/>
</dbReference>
<accession>A0A3M2RGV3</accession>
<proteinExistence type="predicted"/>
<dbReference type="OrthoDB" id="9802264at2"/>
<dbReference type="Pfam" id="PF00005">
    <property type="entry name" value="ABC_tran"/>
    <property type="match status" value="1"/>
</dbReference>
<dbReference type="GO" id="GO:0016887">
    <property type="term" value="F:ATP hydrolysis activity"/>
    <property type="evidence" value="ECO:0007669"/>
    <property type="project" value="InterPro"/>
</dbReference>
<sequence length="233" mass="25765">MNIETAQQPSGSLAIQTHQLRFRWPKQQAPLMFPDIQLHRGEHLFLRGPSGTGKSTLLSMLAGMMLPEAGSMHLLGTNLSELKGGARDQFRADHMGVIFQQFNLVPYLSALANVTLPCRLSSRRRQQAQGSPDAAASALLRDLSIPESLWHRQVTEMSIGQQQRVAAARALIGSPEIILADEPTSALDTDNRDRFIELLLTLAHEHRCSVVFVSHDRSLANHFHHQLSLGGES</sequence>
<dbReference type="SUPFAM" id="SSF52540">
    <property type="entry name" value="P-loop containing nucleoside triphosphate hydrolases"/>
    <property type="match status" value="1"/>
</dbReference>
<dbReference type="CDD" id="cd03255">
    <property type="entry name" value="ABC_MJ0796_LolCDE_FtsE"/>
    <property type="match status" value="1"/>
</dbReference>
<dbReference type="InterPro" id="IPR003439">
    <property type="entry name" value="ABC_transporter-like_ATP-bd"/>
</dbReference>
<evidence type="ECO:0000256" key="2">
    <source>
        <dbReference type="ARBA" id="ARBA00022741"/>
    </source>
</evidence>
<dbReference type="GO" id="GO:0022857">
    <property type="term" value="F:transmembrane transporter activity"/>
    <property type="evidence" value="ECO:0007669"/>
    <property type="project" value="TreeGrafter"/>
</dbReference>
<dbReference type="RefSeq" id="WP_114334616.1">
    <property type="nucleotide sequence ID" value="NZ_QMDL01000002.1"/>
</dbReference>
<gene>
    <name evidence="5" type="primary">ytrE_1</name>
    <name evidence="5" type="ORF">DOQ08_01876</name>
</gene>
<dbReference type="PANTHER" id="PTHR24220">
    <property type="entry name" value="IMPORT ATP-BINDING PROTEIN"/>
    <property type="match status" value="1"/>
</dbReference>
<comment type="caution">
    <text evidence="5">The sequence shown here is derived from an EMBL/GenBank/DDBJ whole genome shotgun (WGS) entry which is preliminary data.</text>
</comment>
<dbReference type="GO" id="GO:0005886">
    <property type="term" value="C:plasma membrane"/>
    <property type="evidence" value="ECO:0007669"/>
    <property type="project" value="TreeGrafter"/>
</dbReference>
<keyword evidence="6" id="KW-1185">Reference proteome</keyword>
<dbReference type="InterPro" id="IPR003593">
    <property type="entry name" value="AAA+_ATPase"/>
</dbReference>
<keyword evidence="1" id="KW-0813">Transport</keyword>
<keyword evidence="3 5" id="KW-0067">ATP-binding</keyword>
<dbReference type="Gene3D" id="3.40.50.300">
    <property type="entry name" value="P-loop containing nucleotide triphosphate hydrolases"/>
    <property type="match status" value="1"/>
</dbReference>
<reference evidence="5 6" key="1">
    <citation type="submission" date="2018-08" db="EMBL/GenBank/DDBJ databases">
        <title>Whole Genome Sequence of the Moderate Halophilic Marine Bacterium Marinobacter litoralis Sw-45.</title>
        <authorList>
            <person name="Musa H."/>
        </authorList>
    </citation>
    <scope>NUCLEOTIDE SEQUENCE [LARGE SCALE GENOMIC DNA]</scope>
    <source>
        <strain evidence="5 6">Sw-45</strain>
    </source>
</reference>
<dbReference type="InterPro" id="IPR027417">
    <property type="entry name" value="P-loop_NTPase"/>
</dbReference>
<evidence type="ECO:0000259" key="4">
    <source>
        <dbReference type="PROSITE" id="PS50893"/>
    </source>
</evidence>
<name>A0A3M2RGV3_9GAMM</name>
<dbReference type="SMART" id="SM00382">
    <property type="entry name" value="AAA"/>
    <property type="match status" value="1"/>
</dbReference>
<dbReference type="InterPro" id="IPR017911">
    <property type="entry name" value="MacB-like_ATP-bd"/>
</dbReference>
<organism evidence="5 6">
    <name type="scientific">Marinobacter litoralis</name>
    <dbReference type="NCBI Taxonomy" id="187981"/>
    <lineage>
        <taxon>Bacteria</taxon>
        <taxon>Pseudomonadati</taxon>
        <taxon>Pseudomonadota</taxon>
        <taxon>Gammaproteobacteria</taxon>
        <taxon>Pseudomonadales</taxon>
        <taxon>Marinobacteraceae</taxon>
        <taxon>Marinobacter</taxon>
    </lineage>
</organism>
<dbReference type="Proteomes" id="UP000265903">
    <property type="component" value="Unassembled WGS sequence"/>
</dbReference>